<proteinExistence type="predicted"/>
<dbReference type="GO" id="GO:0003677">
    <property type="term" value="F:DNA binding"/>
    <property type="evidence" value="ECO:0007669"/>
    <property type="project" value="InterPro"/>
</dbReference>
<dbReference type="RefSeq" id="WP_051758270.1">
    <property type="nucleotide sequence ID" value="NZ_CCDN010000001.1"/>
</dbReference>
<dbReference type="InterPro" id="IPR010982">
    <property type="entry name" value="Lambda_DNA-bd_dom_sf"/>
</dbReference>
<dbReference type="SMART" id="SM00530">
    <property type="entry name" value="HTH_XRE"/>
    <property type="match status" value="1"/>
</dbReference>
<dbReference type="SUPFAM" id="SSF47413">
    <property type="entry name" value="lambda repressor-like DNA-binding domains"/>
    <property type="match status" value="1"/>
</dbReference>
<evidence type="ECO:0000313" key="3">
    <source>
        <dbReference type="Proteomes" id="UP000465062"/>
    </source>
</evidence>
<dbReference type="GeneID" id="77236322"/>
<dbReference type="PROSITE" id="PS50943">
    <property type="entry name" value="HTH_CROC1"/>
    <property type="match status" value="1"/>
</dbReference>
<feature type="domain" description="HTH cro/C1-type" evidence="1">
    <location>
        <begin position="31"/>
        <end position="85"/>
    </location>
</feature>
<accession>A0A6I6UFB9</accession>
<dbReference type="Pfam" id="PF01381">
    <property type="entry name" value="HTH_3"/>
    <property type="match status" value="1"/>
</dbReference>
<sequence length="91" mass="10250">MNDMKKFCNSINSCFTNENSSLDERNMGEIVSLLRVKSQLTQEELAQKANVSTQTIKRLEGGKEKVSDITCREIIEALGVNISRLTKLLDE</sequence>
<dbReference type="AlphaFoldDB" id="A0A6I6UFB9"/>
<dbReference type="Gene3D" id="1.10.260.40">
    <property type="entry name" value="lambda repressor-like DNA-binding domains"/>
    <property type="match status" value="1"/>
</dbReference>
<reference evidence="2 3" key="1">
    <citation type="submission" date="2019-06" db="EMBL/GenBank/DDBJ databases">
        <title>An operon consisting of a P-type ATPase gene and a transcriptional regular gene given the different cadmium resistance in Bacillus vietamensis 151-6 and Bacillus marisflavi 151-25.</title>
        <authorList>
            <person name="Yu X."/>
        </authorList>
    </citation>
    <scope>NUCLEOTIDE SEQUENCE [LARGE SCALE GENOMIC DNA]</scope>
    <source>
        <strain evidence="2 3">151-6</strain>
    </source>
</reference>
<evidence type="ECO:0000313" key="2">
    <source>
        <dbReference type="EMBL" id="QHE61564.1"/>
    </source>
</evidence>
<protein>
    <submittedName>
        <fullName evidence="2">Helix-turn-helix domain-containing protein</fullName>
    </submittedName>
</protein>
<dbReference type="KEGG" id="bvq:FHE72_11440"/>
<dbReference type="InterPro" id="IPR001387">
    <property type="entry name" value="Cro/C1-type_HTH"/>
</dbReference>
<evidence type="ECO:0000259" key="1">
    <source>
        <dbReference type="PROSITE" id="PS50943"/>
    </source>
</evidence>
<name>A0A6I6UFB9_9BACI</name>
<organism evidence="2 3">
    <name type="scientific">Rossellomorea vietnamensis</name>
    <dbReference type="NCBI Taxonomy" id="218284"/>
    <lineage>
        <taxon>Bacteria</taxon>
        <taxon>Bacillati</taxon>
        <taxon>Bacillota</taxon>
        <taxon>Bacilli</taxon>
        <taxon>Bacillales</taxon>
        <taxon>Bacillaceae</taxon>
        <taxon>Rossellomorea</taxon>
    </lineage>
</organism>
<dbReference type="EMBL" id="CP047394">
    <property type="protein sequence ID" value="QHE61564.1"/>
    <property type="molecule type" value="Genomic_DNA"/>
</dbReference>
<gene>
    <name evidence="2" type="ORF">FHE72_11440</name>
</gene>
<dbReference type="CDD" id="cd00093">
    <property type="entry name" value="HTH_XRE"/>
    <property type="match status" value="1"/>
</dbReference>
<dbReference type="Proteomes" id="UP000465062">
    <property type="component" value="Chromosome"/>
</dbReference>